<feature type="domain" description="SBP-type" evidence="5">
    <location>
        <begin position="72"/>
        <end position="152"/>
    </location>
</feature>
<name>A0A061S475_9CHLO</name>
<dbReference type="PANTHER" id="PTHR31251">
    <property type="entry name" value="SQUAMOSA PROMOTER-BINDING-LIKE PROTEIN 4"/>
    <property type="match status" value="1"/>
</dbReference>
<sequence length="498" mass="55876">MECQINKSPKRFKLTTTSVSGDPDSRQRDPVSLPGDVVDTTIDGTDIERRETLLDPEESCSRQIAFPAPTGHTCCLVPSCTELIEVRKDKSQRQKFCRGHQAAAEVDLGPGNGGLSRFCQRCARFHPIENFDGVKRSCRSSLEAHNLRRRRNRAASGANKRSVRSSDQLNCIVDDCDVKLDPSKCLHRRYKICGFHQQALTVVYKGEEQRFCQQCSRFHPLSEFDGTKHSCRIRLASHNVRRRKTRPSSEGADNTSLNIEAGVRNPPAISGHPRFSSLSDETSLDFSSAGYDFWARYLRYCDSQRAAEHSCPSGVGAGPHMRSELTAVPRFDQQGADVSLNDDLSERRNFLRYFSVPRFPAASAAGPPTLHGLRREFSQLNPSSEVLAREVSGAGAYRGAVRRFSSTLPGIEHSFRHSYRHYAGSLNNFWERFVDTSLHRGLPTNFAERNLTSMNYRRSGINDGSVSGTPTSDAPEVSFSNVQRAFRDRYLWRSRSTS</sequence>
<keyword evidence="1" id="KW-0479">Metal-binding</keyword>
<accession>A0A061S475</accession>
<dbReference type="GO" id="GO:0005634">
    <property type="term" value="C:nucleus"/>
    <property type="evidence" value="ECO:0007669"/>
    <property type="project" value="InterPro"/>
</dbReference>
<dbReference type="InterPro" id="IPR036893">
    <property type="entry name" value="SBP_sf"/>
</dbReference>
<evidence type="ECO:0000256" key="2">
    <source>
        <dbReference type="ARBA" id="ARBA00022771"/>
    </source>
</evidence>
<dbReference type="AlphaFoldDB" id="A0A061S475"/>
<dbReference type="PROSITE" id="PS51141">
    <property type="entry name" value="ZF_SBP"/>
    <property type="match status" value="2"/>
</dbReference>
<feature type="region of interest" description="Disordered" evidence="4">
    <location>
        <begin position="1"/>
        <end position="36"/>
    </location>
</feature>
<keyword evidence="3" id="KW-0862">Zinc</keyword>
<dbReference type="InterPro" id="IPR004333">
    <property type="entry name" value="SBP_dom"/>
</dbReference>
<evidence type="ECO:0000256" key="1">
    <source>
        <dbReference type="ARBA" id="ARBA00022723"/>
    </source>
</evidence>
<protein>
    <submittedName>
        <fullName evidence="6">Squamosa promoter-binding protein 1-like</fullName>
    </submittedName>
</protein>
<keyword evidence="2" id="KW-0863">Zinc-finger</keyword>
<feature type="region of interest" description="Disordered" evidence="4">
    <location>
        <begin position="242"/>
        <end position="265"/>
    </location>
</feature>
<evidence type="ECO:0000256" key="3">
    <source>
        <dbReference type="ARBA" id="ARBA00022833"/>
    </source>
</evidence>
<dbReference type="Gene3D" id="4.10.1100.10">
    <property type="entry name" value="Transcription factor, SBP-box domain"/>
    <property type="match status" value="2"/>
</dbReference>
<proteinExistence type="predicted"/>
<dbReference type="GO" id="GO:0008270">
    <property type="term" value="F:zinc ion binding"/>
    <property type="evidence" value="ECO:0007669"/>
    <property type="project" value="UniProtKB-KW"/>
</dbReference>
<dbReference type="SUPFAM" id="SSF103612">
    <property type="entry name" value="SBT domain"/>
    <property type="match status" value="2"/>
</dbReference>
<dbReference type="PANTHER" id="PTHR31251:SF169">
    <property type="entry name" value="SQUAMOSA PROMOTER-BINDING-LIKE PROTEIN 8"/>
    <property type="match status" value="1"/>
</dbReference>
<gene>
    <name evidence="6" type="ORF">TSPGSL018_17064</name>
</gene>
<evidence type="ECO:0000313" key="6">
    <source>
        <dbReference type="EMBL" id="JAC77680.1"/>
    </source>
</evidence>
<evidence type="ECO:0000259" key="5">
    <source>
        <dbReference type="PROSITE" id="PS51141"/>
    </source>
</evidence>
<evidence type="ECO:0000256" key="4">
    <source>
        <dbReference type="SAM" id="MobiDB-lite"/>
    </source>
</evidence>
<feature type="domain" description="SBP-type" evidence="5">
    <location>
        <begin position="168"/>
        <end position="245"/>
    </location>
</feature>
<dbReference type="InterPro" id="IPR044817">
    <property type="entry name" value="SBP-like"/>
</dbReference>
<reference evidence="6" key="1">
    <citation type="submission" date="2014-05" db="EMBL/GenBank/DDBJ databases">
        <title>The transcriptome of the halophilic microalga Tetraselmis sp. GSL018 isolated from the Great Salt Lake, Utah.</title>
        <authorList>
            <person name="Jinkerson R.E."/>
            <person name="D'Adamo S."/>
            <person name="Posewitz M.C."/>
        </authorList>
    </citation>
    <scope>NUCLEOTIDE SEQUENCE</scope>
    <source>
        <strain evidence="6">GSL018</strain>
    </source>
</reference>
<dbReference type="Pfam" id="PF03110">
    <property type="entry name" value="SBP"/>
    <property type="match status" value="2"/>
</dbReference>
<dbReference type="EMBL" id="GBEZ01007809">
    <property type="protein sequence ID" value="JAC77680.1"/>
    <property type="molecule type" value="Transcribed_RNA"/>
</dbReference>
<dbReference type="GO" id="GO:0003677">
    <property type="term" value="F:DNA binding"/>
    <property type="evidence" value="ECO:0007669"/>
    <property type="project" value="InterPro"/>
</dbReference>
<organism evidence="6">
    <name type="scientific">Tetraselmis sp. GSL018</name>
    <dbReference type="NCBI Taxonomy" id="582737"/>
    <lineage>
        <taxon>Eukaryota</taxon>
        <taxon>Viridiplantae</taxon>
        <taxon>Chlorophyta</taxon>
        <taxon>core chlorophytes</taxon>
        <taxon>Chlorodendrophyceae</taxon>
        <taxon>Chlorodendrales</taxon>
        <taxon>Chlorodendraceae</taxon>
        <taxon>Tetraselmis</taxon>
    </lineage>
</organism>